<dbReference type="GO" id="GO:0008380">
    <property type="term" value="P:RNA splicing"/>
    <property type="evidence" value="ECO:0007669"/>
    <property type="project" value="UniProtKB-KW"/>
</dbReference>
<keyword evidence="4" id="KW-0813">Transport</keyword>
<keyword evidence="9" id="KW-0694">RNA-binding</keyword>
<gene>
    <name evidence="15" type="ORF">DEBURN_LOCUS1752</name>
</gene>
<evidence type="ECO:0000256" key="7">
    <source>
        <dbReference type="ARBA" id="ARBA00022816"/>
    </source>
</evidence>
<sequence length="761" mass="86697">MNKVPLGRRRDIDIHSEDEDEFDITREELVLSDLSGSEASCEDSDNESENSHTDGEETLKERPSFVTENSSPNKERIAPLITEDARSVFEESSSLTDTTSSEESLLKETNELTIKSKNKKYSNNSGPVTKEVKRSDSSSDELVKSISSNEGDKQANNSDSSKEPPKVLTGWQKKLLARQEYRKKLAEDPAFVPHLGEFWGHDDRFIKEELKNDFDPRPRNLPFGPKGRAVWGNSPPRGRWDHNGFEELMRIEEEEIRRKEFQRRAQQRRDFGWLPSDRRRPPARNFLSPPKVNQNRSIKFSPSNRESYKEHPYGFESKESSKIKNSKEGGNLHHNINHSTHENKLENLQDEVEENNAKVTSRHNDQKSKSNTSSFRGRGYIRNPLRSQANETQERDTVKDESKKNEIQGSDIEVGIEQNETQKSCIVEDELKQNETQDDSIDYSSLPNETQETGIVKYELKQSELQGDISKEHNIDHDKKDETLTTSEGYINDGRLNIASEYWVELGLSINENEGVTEGSDEESEVEIILDSPSSNANEKQETDISANEKISIKFGNHSESDKSPLGKESSNSTLSEQEQEHSHQITHSKRYSTRRVAASATQNNQTLEVNKEAKDIKTSEIPLSAVYAPPFKPRSMTSLVKENVIEGEKINDGNQSSLQTPEPQIRYYTSNRAPPVFPLRNYPAENNLPIETPPSTNSFAAESNGMVYYYDPNVYYVYGNENATKPTFVTQPPPTIVTQPPPTNAHERNGVYYFYPQYYP</sequence>
<reference evidence="15" key="1">
    <citation type="submission" date="2021-06" db="EMBL/GenBank/DDBJ databases">
        <authorList>
            <person name="Kallberg Y."/>
            <person name="Tangrot J."/>
            <person name="Rosling A."/>
        </authorList>
    </citation>
    <scope>NUCLEOTIDE SEQUENCE</scope>
    <source>
        <strain evidence="15">AZ414A</strain>
    </source>
</reference>
<keyword evidence="10" id="KW-0866">Nonsense-mediated mRNA decay</keyword>
<dbReference type="Pfam" id="PF09405">
    <property type="entry name" value="Btz"/>
    <property type="match status" value="1"/>
</dbReference>
<comment type="caution">
    <text evidence="15">The sequence shown here is derived from an EMBL/GenBank/DDBJ whole genome shotgun (WGS) entry which is preliminary data.</text>
</comment>
<evidence type="ECO:0000256" key="2">
    <source>
        <dbReference type="ARBA" id="ARBA00004496"/>
    </source>
</evidence>
<evidence type="ECO:0000256" key="10">
    <source>
        <dbReference type="ARBA" id="ARBA00023161"/>
    </source>
</evidence>
<feature type="region of interest" description="Disordered" evidence="13">
    <location>
        <begin position="213"/>
        <end position="241"/>
    </location>
</feature>
<evidence type="ECO:0000256" key="6">
    <source>
        <dbReference type="ARBA" id="ARBA00022664"/>
    </source>
</evidence>
<feature type="region of interest" description="Disordered" evidence="13">
    <location>
        <begin position="260"/>
        <end position="421"/>
    </location>
</feature>
<evidence type="ECO:0000256" key="4">
    <source>
        <dbReference type="ARBA" id="ARBA00022448"/>
    </source>
</evidence>
<dbReference type="InterPro" id="IPR018545">
    <property type="entry name" value="Btz_dom"/>
</dbReference>
<proteinExistence type="inferred from homology"/>
<dbReference type="GO" id="GO:0003729">
    <property type="term" value="F:mRNA binding"/>
    <property type="evidence" value="ECO:0007669"/>
    <property type="project" value="InterPro"/>
</dbReference>
<keyword evidence="5" id="KW-0963">Cytoplasm</keyword>
<keyword evidence="16" id="KW-1185">Reference proteome</keyword>
<name>A0A9N8V6E8_9GLOM</name>
<dbReference type="GO" id="GO:0006417">
    <property type="term" value="P:regulation of translation"/>
    <property type="evidence" value="ECO:0007669"/>
    <property type="project" value="UniProtKB-KW"/>
</dbReference>
<feature type="compositionally biased region" description="Basic and acidic residues" evidence="13">
    <location>
        <begin position="306"/>
        <end position="331"/>
    </location>
</feature>
<feature type="compositionally biased region" description="Basic and acidic residues" evidence="13">
    <location>
        <begin position="392"/>
        <end position="406"/>
    </location>
</feature>
<evidence type="ECO:0000256" key="13">
    <source>
        <dbReference type="SAM" id="MobiDB-lite"/>
    </source>
</evidence>
<keyword evidence="8" id="KW-0810">Translation regulation</keyword>
<dbReference type="GO" id="GO:0051028">
    <property type="term" value="P:mRNA transport"/>
    <property type="evidence" value="ECO:0007669"/>
    <property type="project" value="UniProtKB-KW"/>
</dbReference>
<feature type="compositionally biased region" description="Low complexity" evidence="13">
    <location>
        <begin position="90"/>
        <end position="103"/>
    </location>
</feature>
<comment type="subcellular location">
    <subcellularLocation>
        <location evidence="2">Cytoplasm</location>
    </subcellularLocation>
    <subcellularLocation>
        <location evidence="1">Nucleus</location>
    </subcellularLocation>
</comment>
<comment type="similarity">
    <text evidence="3">Belongs to the CASC3 family.</text>
</comment>
<evidence type="ECO:0000313" key="15">
    <source>
        <dbReference type="EMBL" id="CAG8445343.1"/>
    </source>
</evidence>
<feature type="region of interest" description="Disordered" evidence="13">
    <location>
        <begin position="1"/>
        <end position="170"/>
    </location>
</feature>
<dbReference type="GO" id="GO:0005737">
    <property type="term" value="C:cytoplasm"/>
    <property type="evidence" value="ECO:0007669"/>
    <property type="project" value="UniProtKB-SubCell"/>
</dbReference>
<dbReference type="GO" id="GO:0000184">
    <property type="term" value="P:nuclear-transcribed mRNA catabolic process, nonsense-mediated decay"/>
    <property type="evidence" value="ECO:0007669"/>
    <property type="project" value="UniProtKB-KW"/>
</dbReference>
<feature type="compositionally biased region" description="Polar residues" evidence="13">
    <location>
        <begin position="291"/>
        <end position="305"/>
    </location>
</feature>
<feature type="compositionally biased region" description="Low complexity" evidence="13">
    <location>
        <begin position="111"/>
        <end position="125"/>
    </location>
</feature>
<keyword evidence="6" id="KW-0507">mRNA processing</keyword>
<dbReference type="OrthoDB" id="3361414at2759"/>
<dbReference type="AlphaFoldDB" id="A0A9N8V6E8"/>
<dbReference type="Proteomes" id="UP000789706">
    <property type="component" value="Unassembled WGS sequence"/>
</dbReference>
<keyword evidence="7" id="KW-0509">mRNA transport</keyword>
<feature type="compositionally biased region" description="Basic and acidic residues" evidence="13">
    <location>
        <begin position="130"/>
        <end position="143"/>
    </location>
</feature>
<dbReference type="GO" id="GO:0006397">
    <property type="term" value="P:mRNA processing"/>
    <property type="evidence" value="ECO:0007669"/>
    <property type="project" value="UniProtKB-KW"/>
</dbReference>
<feature type="compositionally biased region" description="Basic residues" evidence="13">
    <location>
        <begin position="585"/>
        <end position="594"/>
    </location>
</feature>
<evidence type="ECO:0000256" key="1">
    <source>
        <dbReference type="ARBA" id="ARBA00004123"/>
    </source>
</evidence>
<accession>A0A9N8V6E8</accession>
<evidence type="ECO:0000256" key="11">
    <source>
        <dbReference type="ARBA" id="ARBA00023187"/>
    </source>
</evidence>
<feature type="region of interest" description="Disordered" evidence="13">
    <location>
        <begin position="431"/>
        <end position="450"/>
    </location>
</feature>
<feature type="region of interest" description="Disordered" evidence="13">
    <location>
        <begin position="514"/>
        <end position="611"/>
    </location>
</feature>
<feature type="compositionally biased region" description="Acidic residues" evidence="13">
    <location>
        <begin position="519"/>
        <end position="528"/>
    </location>
</feature>
<evidence type="ECO:0000256" key="3">
    <source>
        <dbReference type="ARBA" id="ARBA00009548"/>
    </source>
</evidence>
<evidence type="ECO:0000259" key="14">
    <source>
        <dbReference type="Pfam" id="PF09405"/>
    </source>
</evidence>
<evidence type="ECO:0000256" key="8">
    <source>
        <dbReference type="ARBA" id="ARBA00022845"/>
    </source>
</evidence>
<feature type="compositionally biased region" description="Basic and acidic residues" evidence="13">
    <location>
        <begin position="557"/>
        <end position="566"/>
    </location>
</feature>
<feature type="compositionally biased region" description="Basic and acidic residues" evidence="13">
    <location>
        <begin position="49"/>
        <end position="63"/>
    </location>
</feature>
<feature type="compositionally biased region" description="Polar residues" evidence="13">
    <location>
        <begin position="145"/>
        <end position="159"/>
    </location>
</feature>
<evidence type="ECO:0000256" key="9">
    <source>
        <dbReference type="ARBA" id="ARBA00022884"/>
    </source>
</evidence>
<dbReference type="EMBL" id="CAJVPK010000085">
    <property type="protein sequence ID" value="CAG8445343.1"/>
    <property type="molecule type" value="Genomic_DNA"/>
</dbReference>
<dbReference type="GO" id="GO:0035145">
    <property type="term" value="C:exon-exon junction complex"/>
    <property type="evidence" value="ECO:0007669"/>
    <property type="project" value="InterPro"/>
</dbReference>
<evidence type="ECO:0000256" key="12">
    <source>
        <dbReference type="ARBA" id="ARBA00023242"/>
    </source>
</evidence>
<protein>
    <submittedName>
        <fullName evidence="15">7536_t:CDS:1</fullName>
    </submittedName>
</protein>
<feature type="compositionally biased region" description="Basic and acidic residues" evidence="13">
    <location>
        <begin position="260"/>
        <end position="280"/>
    </location>
</feature>
<feature type="compositionally biased region" description="Basic and acidic residues" evidence="13">
    <location>
        <begin position="73"/>
        <end position="89"/>
    </location>
</feature>
<evidence type="ECO:0000313" key="16">
    <source>
        <dbReference type="Proteomes" id="UP000789706"/>
    </source>
</evidence>
<feature type="domain" description="Btz" evidence="14">
    <location>
        <begin position="156"/>
        <end position="264"/>
    </location>
</feature>
<keyword evidence="11" id="KW-0508">mRNA splicing</keyword>
<feature type="compositionally biased region" description="Polar residues" evidence="13">
    <location>
        <begin position="600"/>
        <end position="609"/>
    </location>
</feature>
<evidence type="ECO:0000256" key="5">
    <source>
        <dbReference type="ARBA" id="ARBA00022490"/>
    </source>
</evidence>
<organism evidence="15 16">
    <name type="scientific">Diversispora eburnea</name>
    <dbReference type="NCBI Taxonomy" id="1213867"/>
    <lineage>
        <taxon>Eukaryota</taxon>
        <taxon>Fungi</taxon>
        <taxon>Fungi incertae sedis</taxon>
        <taxon>Mucoromycota</taxon>
        <taxon>Glomeromycotina</taxon>
        <taxon>Glomeromycetes</taxon>
        <taxon>Diversisporales</taxon>
        <taxon>Diversisporaceae</taxon>
        <taxon>Diversispora</taxon>
    </lineage>
</organism>
<keyword evidence="12" id="KW-0539">Nucleus</keyword>